<organism evidence="2 3">
    <name type="scientific">Lasiosphaeris hirsuta</name>
    <dbReference type="NCBI Taxonomy" id="260670"/>
    <lineage>
        <taxon>Eukaryota</taxon>
        <taxon>Fungi</taxon>
        <taxon>Dikarya</taxon>
        <taxon>Ascomycota</taxon>
        <taxon>Pezizomycotina</taxon>
        <taxon>Sordariomycetes</taxon>
        <taxon>Sordariomycetidae</taxon>
        <taxon>Sordariales</taxon>
        <taxon>Lasiosphaeriaceae</taxon>
        <taxon>Lasiosphaeris</taxon>
    </lineage>
</organism>
<keyword evidence="3" id="KW-1185">Reference proteome</keyword>
<evidence type="ECO:0000313" key="2">
    <source>
        <dbReference type="EMBL" id="KAK0711465.1"/>
    </source>
</evidence>
<proteinExistence type="predicted"/>
<protein>
    <submittedName>
        <fullName evidence="2">Uncharacterized protein</fullName>
    </submittedName>
</protein>
<accession>A0AA40A8W3</accession>
<evidence type="ECO:0000313" key="3">
    <source>
        <dbReference type="Proteomes" id="UP001172102"/>
    </source>
</evidence>
<feature type="compositionally biased region" description="Basic and acidic residues" evidence="1">
    <location>
        <begin position="71"/>
        <end position="91"/>
    </location>
</feature>
<evidence type="ECO:0000256" key="1">
    <source>
        <dbReference type="SAM" id="MobiDB-lite"/>
    </source>
</evidence>
<dbReference type="Proteomes" id="UP001172102">
    <property type="component" value="Unassembled WGS sequence"/>
</dbReference>
<dbReference type="AlphaFoldDB" id="A0AA40A8W3"/>
<dbReference type="EMBL" id="JAUKUA010000005">
    <property type="protein sequence ID" value="KAK0711465.1"/>
    <property type="molecule type" value="Genomic_DNA"/>
</dbReference>
<sequence length="169" mass="19331">MLVVGVEYVPLSDILTLPTPCHPISFYPVISNITPPSCLHPSRWPLPIWQQYPPRCLPGVLPAAMRHSKKTREENRTTAARDPHPPEGPREKRVKRARDGTPWAQPCRHLAERSGGWTPWAFFLLCRRRRLSSDRPFAPLQLPLVTQAGPPSHYCRELLYPSTFRPAIF</sequence>
<reference evidence="2" key="1">
    <citation type="submission" date="2023-06" db="EMBL/GenBank/DDBJ databases">
        <title>Genome-scale phylogeny and comparative genomics of the fungal order Sordariales.</title>
        <authorList>
            <consortium name="Lawrence Berkeley National Laboratory"/>
            <person name="Hensen N."/>
            <person name="Bonometti L."/>
            <person name="Westerberg I."/>
            <person name="Brannstrom I.O."/>
            <person name="Guillou S."/>
            <person name="Cros-Aarteil S."/>
            <person name="Calhoun S."/>
            <person name="Haridas S."/>
            <person name="Kuo A."/>
            <person name="Mondo S."/>
            <person name="Pangilinan J."/>
            <person name="Riley R."/>
            <person name="Labutti K."/>
            <person name="Andreopoulos B."/>
            <person name="Lipzen A."/>
            <person name="Chen C."/>
            <person name="Yanf M."/>
            <person name="Daum C."/>
            <person name="Ng V."/>
            <person name="Clum A."/>
            <person name="Steindorff A."/>
            <person name="Ohm R."/>
            <person name="Martin F."/>
            <person name="Silar P."/>
            <person name="Natvig D."/>
            <person name="Lalanne C."/>
            <person name="Gautier V."/>
            <person name="Ament-Velasquez S.L."/>
            <person name="Kruys A."/>
            <person name="Hutchinson M.I."/>
            <person name="Powell A.J."/>
            <person name="Barry K."/>
            <person name="Miller A.N."/>
            <person name="Grigoriev I.V."/>
            <person name="Debuchy R."/>
            <person name="Gladieux P."/>
            <person name="Thoren M.H."/>
            <person name="Johannesson H."/>
        </authorList>
    </citation>
    <scope>NUCLEOTIDE SEQUENCE</scope>
    <source>
        <strain evidence="2">SMH4607-1</strain>
    </source>
</reference>
<gene>
    <name evidence="2" type="ORF">B0H67DRAFT_290814</name>
</gene>
<name>A0AA40A8W3_9PEZI</name>
<comment type="caution">
    <text evidence="2">The sequence shown here is derived from an EMBL/GenBank/DDBJ whole genome shotgun (WGS) entry which is preliminary data.</text>
</comment>
<feature type="region of interest" description="Disordered" evidence="1">
    <location>
        <begin position="66"/>
        <end position="100"/>
    </location>
</feature>